<organism evidence="9 10">
    <name type="scientific">Parabacteroides chartae</name>
    <dbReference type="NCBI Taxonomy" id="1037355"/>
    <lineage>
        <taxon>Bacteria</taxon>
        <taxon>Pseudomonadati</taxon>
        <taxon>Bacteroidota</taxon>
        <taxon>Bacteroidia</taxon>
        <taxon>Bacteroidales</taxon>
        <taxon>Tannerellaceae</taxon>
        <taxon>Parabacteroides</taxon>
    </lineage>
</organism>
<dbReference type="PANTHER" id="PTHR22600:SF57">
    <property type="entry name" value="BETA-N-ACETYLHEXOSAMINIDASE"/>
    <property type="match status" value="1"/>
</dbReference>
<dbReference type="Proteomes" id="UP000190852">
    <property type="component" value="Unassembled WGS sequence"/>
</dbReference>
<evidence type="ECO:0000256" key="3">
    <source>
        <dbReference type="ARBA" id="ARBA00012663"/>
    </source>
</evidence>
<feature type="domain" description="Beta-hexosaminidase bacterial type N-terminal" evidence="8">
    <location>
        <begin position="25"/>
        <end position="146"/>
    </location>
</feature>
<dbReference type="GO" id="GO:0016020">
    <property type="term" value="C:membrane"/>
    <property type="evidence" value="ECO:0007669"/>
    <property type="project" value="TreeGrafter"/>
</dbReference>
<gene>
    <name evidence="9" type="ORF">SAMN05660349_00097</name>
</gene>
<dbReference type="GO" id="GO:0005975">
    <property type="term" value="P:carbohydrate metabolic process"/>
    <property type="evidence" value="ECO:0007669"/>
    <property type="project" value="InterPro"/>
</dbReference>
<comment type="catalytic activity">
    <reaction evidence="1">
        <text>Hydrolysis of terminal non-reducing N-acetyl-D-hexosamine residues in N-acetyl-beta-D-hexosaminides.</text>
        <dbReference type="EC" id="3.2.1.52"/>
    </reaction>
</comment>
<dbReference type="InterPro" id="IPR025705">
    <property type="entry name" value="Beta_hexosaminidase_sua/sub"/>
</dbReference>
<dbReference type="AlphaFoldDB" id="A0A1T4ZTB9"/>
<evidence type="ECO:0000256" key="4">
    <source>
        <dbReference type="ARBA" id="ARBA00022801"/>
    </source>
</evidence>
<keyword evidence="5" id="KW-0326">Glycosidase</keyword>
<dbReference type="Gene3D" id="3.30.379.10">
    <property type="entry name" value="Chitobiase/beta-hexosaminidase domain 2-like"/>
    <property type="match status" value="1"/>
</dbReference>
<dbReference type="Gene3D" id="3.20.20.80">
    <property type="entry name" value="Glycosidases"/>
    <property type="match status" value="1"/>
</dbReference>
<dbReference type="PRINTS" id="PR00738">
    <property type="entry name" value="GLHYDRLASE20"/>
</dbReference>
<feature type="domain" description="Glycoside hydrolase family 20 catalytic" evidence="7">
    <location>
        <begin position="149"/>
        <end position="253"/>
    </location>
</feature>
<dbReference type="InterPro" id="IPR015883">
    <property type="entry name" value="Glyco_hydro_20_cat"/>
</dbReference>
<dbReference type="EC" id="3.2.1.52" evidence="3"/>
<evidence type="ECO:0000256" key="6">
    <source>
        <dbReference type="PIRSR" id="PIRSR625705-1"/>
    </source>
</evidence>
<evidence type="ECO:0000259" key="8">
    <source>
        <dbReference type="Pfam" id="PF02838"/>
    </source>
</evidence>
<keyword evidence="10" id="KW-1185">Reference proteome</keyword>
<protein>
    <recommendedName>
        <fullName evidence="3">beta-N-acetylhexosaminidase</fullName>
        <ecNumber evidence="3">3.2.1.52</ecNumber>
    </recommendedName>
</protein>
<keyword evidence="4 9" id="KW-0378">Hydrolase</keyword>
<dbReference type="PANTHER" id="PTHR22600">
    <property type="entry name" value="BETA-HEXOSAMINIDASE"/>
    <property type="match status" value="1"/>
</dbReference>
<proteinExistence type="inferred from homology"/>
<reference evidence="10" key="1">
    <citation type="submission" date="2017-02" db="EMBL/GenBank/DDBJ databases">
        <authorList>
            <person name="Varghese N."/>
            <person name="Submissions S."/>
        </authorList>
    </citation>
    <scope>NUCLEOTIDE SEQUENCE [LARGE SCALE GENOMIC DNA]</scope>
    <source>
        <strain evidence="10">DSM 24967</strain>
    </source>
</reference>
<evidence type="ECO:0000313" key="10">
    <source>
        <dbReference type="Proteomes" id="UP000190852"/>
    </source>
</evidence>
<feature type="active site" description="Proton donor" evidence="6">
    <location>
        <position position="289"/>
    </location>
</feature>
<name>A0A1T4ZTB9_9BACT</name>
<dbReference type="Pfam" id="PF02838">
    <property type="entry name" value="Glyco_hydro_20b"/>
    <property type="match status" value="1"/>
</dbReference>
<evidence type="ECO:0000259" key="7">
    <source>
        <dbReference type="Pfam" id="PF00728"/>
    </source>
</evidence>
<dbReference type="Pfam" id="PF00728">
    <property type="entry name" value="Glyco_hydro_20"/>
    <property type="match status" value="1"/>
</dbReference>
<evidence type="ECO:0000256" key="5">
    <source>
        <dbReference type="ARBA" id="ARBA00023295"/>
    </source>
</evidence>
<dbReference type="RefSeq" id="WP_079681878.1">
    <property type="nucleotide sequence ID" value="NZ_FUYQ01000001.1"/>
</dbReference>
<evidence type="ECO:0000256" key="2">
    <source>
        <dbReference type="ARBA" id="ARBA00006285"/>
    </source>
</evidence>
<dbReference type="SUPFAM" id="SSF55545">
    <property type="entry name" value="beta-N-acetylhexosaminidase-like domain"/>
    <property type="match status" value="1"/>
</dbReference>
<comment type="similarity">
    <text evidence="2">Belongs to the glycosyl hydrolase 20 family.</text>
</comment>
<accession>A0A1T4ZTB9</accession>
<evidence type="ECO:0000256" key="1">
    <source>
        <dbReference type="ARBA" id="ARBA00001231"/>
    </source>
</evidence>
<dbReference type="GO" id="GO:0004563">
    <property type="term" value="F:beta-N-acetylhexosaminidase activity"/>
    <property type="evidence" value="ECO:0007669"/>
    <property type="project" value="UniProtKB-EC"/>
</dbReference>
<dbReference type="InterPro" id="IPR017853">
    <property type="entry name" value="GH"/>
</dbReference>
<dbReference type="InterPro" id="IPR015882">
    <property type="entry name" value="HEX_bac_N"/>
</dbReference>
<dbReference type="EMBL" id="FUYQ01000001">
    <property type="protein sequence ID" value="SKB26002.1"/>
    <property type="molecule type" value="Genomic_DNA"/>
</dbReference>
<dbReference type="InterPro" id="IPR029018">
    <property type="entry name" value="Hex-like_dom2"/>
</dbReference>
<evidence type="ECO:0000313" key="9">
    <source>
        <dbReference type="EMBL" id="SKB26002.1"/>
    </source>
</evidence>
<dbReference type="GO" id="GO:0030203">
    <property type="term" value="P:glycosaminoglycan metabolic process"/>
    <property type="evidence" value="ECO:0007669"/>
    <property type="project" value="TreeGrafter"/>
</dbReference>
<sequence length="671" mass="76414">MKKLIILLFIALCTVQGVYAGIDHLLPQPQKIVKRKGVFNLNRTIQLILPTTTSGDPSIKSELGGFIGMNGGNVTEKPSKAVIRIKLTDKVDGCEFQEEAYSLNIEPSQLTIQATTLQGAYWAVQTLHQLAEGNKGKLPACTITDWPAFPIRGYMHDIGRSYMNYDEIKKHIVNLSRYKVNVFHWHLTENQGWRLESKRFPQLNAPSSYTRHPGKYYTIEQAKELVAFAKQHNIIVIPEIDMPGHSESFTRAFGYSMQTPQGLETLKELMNEICDVFKDSEWMHIGTDEVKITMPNFVPDMVSHIRSKGKKVISWNPGYKYTSDGIDMIMMWSNHGRPLPGKPAIDLRFHYINHFDTFSDLVGIYNSNIARQPKRNEQYAGVIVGMWNDRIMENDNALLTQNNFYPALLAVAERAWKGGGDKYIQENGVQLNPSQSDFPDFERRLLFHKNNYLKNEPIAYVKQVDASWKVTDAFPNSGNLTASFPPENNKLSDTYSYEGKSYNTQTVYGSGICLRHVWDPIVSGLFKNPQPNSTAYAYTYIYSPKAQKVGAWIEFQNYSRSEPDLAPRQGKWDNKESRIWINDAEIAPPVWENTHTVRNQEIPLKNENMVARVPIPVALKKGWNTVFVKLPVGAFTTPEVRLIRWGFSFALVTPDGKDAIEGLIYSPEMRK</sequence>
<dbReference type="SUPFAM" id="SSF51445">
    <property type="entry name" value="(Trans)glycosidases"/>
    <property type="match status" value="1"/>
</dbReference>